<evidence type="ECO:0000256" key="4">
    <source>
        <dbReference type="ARBA" id="ARBA00022692"/>
    </source>
</evidence>
<feature type="transmembrane region" description="Helical" evidence="7">
    <location>
        <begin position="12"/>
        <end position="34"/>
    </location>
</feature>
<accession>A0A9D1K4U1</accession>
<feature type="domain" description="ABC transmembrane type-1" evidence="8">
    <location>
        <begin position="77"/>
        <end position="292"/>
    </location>
</feature>
<evidence type="ECO:0000313" key="9">
    <source>
        <dbReference type="EMBL" id="HIS91631.1"/>
    </source>
</evidence>
<keyword evidence="4 7" id="KW-0812">Transmembrane</keyword>
<protein>
    <submittedName>
        <fullName evidence="9">Carbohydrate ABC transporter permease</fullName>
    </submittedName>
</protein>
<keyword evidence="5 7" id="KW-1133">Transmembrane helix</keyword>
<comment type="subcellular location">
    <subcellularLocation>
        <location evidence="1 7">Cell membrane</location>
        <topology evidence="1 7">Multi-pass membrane protein</topology>
    </subcellularLocation>
</comment>
<evidence type="ECO:0000256" key="3">
    <source>
        <dbReference type="ARBA" id="ARBA00022475"/>
    </source>
</evidence>
<keyword evidence="6 7" id="KW-0472">Membrane</keyword>
<evidence type="ECO:0000256" key="5">
    <source>
        <dbReference type="ARBA" id="ARBA00022989"/>
    </source>
</evidence>
<reference evidence="9" key="2">
    <citation type="journal article" date="2021" name="PeerJ">
        <title>Extensive microbial diversity within the chicken gut microbiome revealed by metagenomics and culture.</title>
        <authorList>
            <person name="Gilroy R."/>
            <person name="Ravi A."/>
            <person name="Getino M."/>
            <person name="Pursley I."/>
            <person name="Horton D.L."/>
            <person name="Alikhan N.F."/>
            <person name="Baker D."/>
            <person name="Gharbi K."/>
            <person name="Hall N."/>
            <person name="Watson M."/>
            <person name="Adriaenssens E.M."/>
            <person name="Foster-Nyarko E."/>
            <person name="Jarju S."/>
            <person name="Secka A."/>
            <person name="Antonio M."/>
            <person name="Oren A."/>
            <person name="Chaudhuri R.R."/>
            <person name="La Ragione R."/>
            <person name="Hildebrand F."/>
            <person name="Pallen M.J."/>
        </authorList>
    </citation>
    <scope>NUCLEOTIDE SEQUENCE</scope>
    <source>
        <strain evidence="9">13766</strain>
    </source>
</reference>
<feature type="transmembrane region" description="Helical" evidence="7">
    <location>
        <begin position="269"/>
        <end position="288"/>
    </location>
</feature>
<keyword evidence="3" id="KW-1003">Cell membrane</keyword>
<dbReference type="PANTHER" id="PTHR43744:SF9">
    <property type="entry name" value="POLYGALACTURONAN_RHAMNOGALACTURONAN TRANSPORT SYSTEM PERMEASE PROTEIN YTCP"/>
    <property type="match status" value="1"/>
</dbReference>
<dbReference type="EMBL" id="DVJN01000026">
    <property type="protein sequence ID" value="HIS91631.1"/>
    <property type="molecule type" value="Genomic_DNA"/>
</dbReference>
<gene>
    <name evidence="9" type="ORF">IAA84_01295</name>
</gene>
<dbReference type="Gene3D" id="1.10.3720.10">
    <property type="entry name" value="MetI-like"/>
    <property type="match status" value="1"/>
</dbReference>
<organism evidence="9 10">
    <name type="scientific">Candidatus Alectryocaccomicrobium excrementavium</name>
    <dbReference type="NCBI Taxonomy" id="2840668"/>
    <lineage>
        <taxon>Bacteria</taxon>
        <taxon>Bacillati</taxon>
        <taxon>Bacillota</taxon>
        <taxon>Clostridia</taxon>
        <taxon>Candidatus Alectryocaccomicrobium</taxon>
    </lineage>
</organism>
<dbReference type="SUPFAM" id="SSF161098">
    <property type="entry name" value="MetI-like"/>
    <property type="match status" value="1"/>
</dbReference>
<reference evidence="9" key="1">
    <citation type="submission" date="2020-10" db="EMBL/GenBank/DDBJ databases">
        <authorList>
            <person name="Gilroy R."/>
        </authorList>
    </citation>
    <scope>NUCLEOTIDE SEQUENCE</scope>
    <source>
        <strain evidence="9">13766</strain>
    </source>
</reference>
<dbReference type="Pfam" id="PF00528">
    <property type="entry name" value="BPD_transp_1"/>
    <property type="match status" value="1"/>
</dbReference>
<proteinExistence type="inferred from homology"/>
<dbReference type="PROSITE" id="PS50928">
    <property type="entry name" value="ABC_TM1"/>
    <property type="match status" value="1"/>
</dbReference>
<sequence>MGMKIRSSRGDKVFTLVNGALLALLFVSILYPLVFVLSASFSDPRAVAAGKMLLFPVEPTVQGYQQIFAYREIWTGYLNTIVNTFLGTLINLAVTIPCGYALSRRDMPFRGAFMVYFMITMYFNSGLIPHYLNVRSLGLLNTRTILVVGGAVSVYNLIVCRSFFATSIPWELHEAARIDGASDARTFFDVVLPLSKPIVVVIALYCAVGHWNSYFTAMVYIQDRALYPLQLVLREILLKSQAVSAMINNTTDPEAIMELYAQQDAANQIKYGVIVVSTLPMMLIYPWLQRFFAKGVMIGSVKG</sequence>
<keyword evidence="2 7" id="KW-0813">Transport</keyword>
<evidence type="ECO:0000256" key="1">
    <source>
        <dbReference type="ARBA" id="ARBA00004651"/>
    </source>
</evidence>
<dbReference type="Proteomes" id="UP000824140">
    <property type="component" value="Unassembled WGS sequence"/>
</dbReference>
<dbReference type="InterPro" id="IPR035906">
    <property type="entry name" value="MetI-like_sf"/>
</dbReference>
<name>A0A9D1K4U1_9FIRM</name>
<evidence type="ECO:0000313" key="10">
    <source>
        <dbReference type="Proteomes" id="UP000824140"/>
    </source>
</evidence>
<evidence type="ECO:0000259" key="8">
    <source>
        <dbReference type="PROSITE" id="PS50928"/>
    </source>
</evidence>
<evidence type="ECO:0000256" key="6">
    <source>
        <dbReference type="ARBA" id="ARBA00023136"/>
    </source>
</evidence>
<evidence type="ECO:0000256" key="2">
    <source>
        <dbReference type="ARBA" id="ARBA00022448"/>
    </source>
</evidence>
<feature type="transmembrane region" description="Helical" evidence="7">
    <location>
        <begin position="114"/>
        <end position="132"/>
    </location>
</feature>
<comment type="similarity">
    <text evidence="7">Belongs to the binding-protein-dependent transport system permease family.</text>
</comment>
<dbReference type="GO" id="GO:0055085">
    <property type="term" value="P:transmembrane transport"/>
    <property type="evidence" value="ECO:0007669"/>
    <property type="project" value="InterPro"/>
</dbReference>
<dbReference type="AlphaFoldDB" id="A0A9D1K4U1"/>
<dbReference type="CDD" id="cd06261">
    <property type="entry name" value="TM_PBP2"/>
    <property type="match status" value="1"/>
</dbReference>
<comment type="caution">
    <text evidence="9">The sequence shown here is derived from an EMBL/GenBank/DDBJ whole genome shotgun (WGS) entry which is preliminary data.</text>
</comment>
<feature type="transmembrane region" description="Helical" evidence="7">
    <location>
        <begin position="81"/>
        <end position="102"/>
    </location>
</feature>
<evidence type="ECO:0000256" key="7">
    <source>
        <dbReference type="RuleBase" id="RU363032"/>
    </source>
</evidence>
<dbReference type="PANTHER" id="PTHR43744">
    <property type="entry name" value="ABC TRANSPORTER PERMEASE PROTEIN MG189-RELATED-RELATED"/>
    <property type="match status" value="1"/>
</dbReference>
<dbReference type="InterPro" id="IPR000515">
    <property type="entry name" value="MetI-like"/>
</dbReference>
<dbReference type="GO" id="GO:0005886">
    <property type="term" value="C:plasma membrane"/>
    <property type="evidence" value="ECO:0007669"/>
    <property type="project" value="UniProtKB-SubCell"/>
</dbReference>
<feature type="transmembrane region" description="Helical" evidence="7">
    <location>
        <begin position="198"/>
        <end position="221"/>
    </location>
</feature>